<evidence type="ECO:0000256" key="1">
    <source>
        <dbReference type="ARBA" id="ARBA00004141"/>
    </source>
</evidence>
<evidence type="ECO:0000256" key="3">
    <source>
        <dbReference type="ARBA" id="ARBA00022692"/>
    </source>
</evidence>
<accession>A0A4Y7KQ82</accession>
<dbReference type="Pfam" id="PF01694">
    <property type="entry name" value="Rhomboid"/>
    <property type="match status" value="1"/>
</dbReference>
<keyword evidence="3 6" id="KW-0812">Transmembrane</keyword>
<dbReference type="EMBL" id="CM010722">
    <property type="protein sequence ID" value="RZC75493.1"/>
    <property type="molecule type" value="Genomic_DNA"/>
</dbReference>
<dbReference type="GO" id="GO:0004252">
    <property type="term" value="F:serine-type endopeptidase activity"/>
    <property type="evidence" value="ECO:0007669"/>
    <property type="project" value="InterPro"/>
</dbReference>
<dbReference type="InterPro" id="IPR022764">
    <property type="entry name" value="Peptidase_S54_rhomboid_dom"/>
</dbReference>
<evidence type="ECO:0000313" key="9">
    <source>
        <dbReference type="Proteomes" id="UP000316621"/>
    </source>
</evidence>
<dbReference type="Gramene" id="RZC75493">
    <property type="protein sequence ID" value="RZC75493"/>
    <property type="gene ID" value="C5167_050980"/>
</dbReference>
<comment type="subcellular location">
    <subcellularLocation>
        <location evidence="1">Membrane</location>
        <topology evidence="1">Multi-pass membrane protein</topology>
    </subcellularLocation>
</comment>
<dbReference type="AlphaFoldDB" id="A0A4Y7KQ82"/>
<feature type="transmembrane region" description="Helical" evidence="6">
    <location>
        <begin position="136"/>
        <end position="164"/>
    </location>
</feature>
<evidence type="ECO:0000256" key="2">
    <source>
        <dbReference type="ARBA" id="ARBA00009045"/>
    </source>
</evidence>
<evidence type="ECO:0000256" key="5">
    <source>
        <dbReference type="ARBA" id="ARBA00023136"/>
    </source>
</evidence>
<reference evidence="8 9" key="1">
    <citation type="journal article" date="2018" name="Science">
        <title>The opium poppy genome and morphinan production.</title>
        <authorList>
            <person name="Guo L."/>
            <person name="Winzer T."/>
            <person name="Yang X."/>
            <person name="Li Y."/>
            <person name="Ning Z."/>
            <person name="He Z."/>
            <person name="Teodor R."/>
            <person name="Lu Y."/>
            <person name="Bowser T.A."/>
            <person name="Graham I.A."/>
            <person name="Ye K."/>
        </authorList>
    </citation>
    <scope>NUCLEOTIDE SEQUENCE [LARGE SCALE GENOMIC DNA]</scope>
    <source>
        <strain evidence="9">cv. HN1</strain>
        <tissue evidence="8">Leaves</tissue>
    </source>
</reference>
<keyword evidence="5 6" id="KW-0472">Membrane</keyword>
<dbReference type="STRING" id="3469.A0A4Y7KQ82"/>
<dbReference type="Proteomes" id="UP000316621">
    <property type="component" value="Chromosome 8"/>
</dbReference>
<gene>
    <name evidence="8" type="ORF">C5167_050980</name>
</gene>
<dbReference type="InterPro" id="IPR035952">
    <property type="entry name" value="Rhomboid-like_sf"/>
</dbReference>
<comment type="similarity">
    <text evidence="2">Belongs to the peptidase S54 family.</text>
</comment>
<name>A0A4Y7KQ82_PAPSO</name>
<dbReference type="Gene3D" id="1.20.1540.10">
    <property type="entry name" value="Rhomboid-like"/>
    <property type="match status" value="1"/>
</dbReference>
<organism evidence="8 9">
    <name type="scientific">Papaver somniferum</name>
    <name type="common">Opium poppy</name>
    <dbReference type="NCBI Taxonomy" id="3469"/>
    <lineage>
        <taxon>Eukaryota</taxon>
        <taxon>Viridiplantae</taxon>
        <taxon>Streptophyta</taxon>
        <taxon>Embryophyta</taxon>
        <taxon>Tracheophyta</taxon>
        <taxon>Spermatophyta</taxon>
        <taxon>Magnoliopsida</taxon>
        <taxon>Ranunculales</taxon>
        <taxon>Papaveraceae</taxon>
        <taxon>Papaveroideae</taxon>
        <taxon>Papaver</taxon>
    </lineage>
</organism>
<evidence type="ECO:0000256" key="6">
    <source>
        <dbReference type="SAM" id="Phobius"/>
    </source>
</evidence>
<proteinExistence type="inferred from homology"/>
<evidence type="ECO:0000313" key="8">
    <source>
        <dbReference type="EMBL" id="RZC75493.1"/>
    </source>
</evidence>
<dbReference type="PANTHER" id="PTHR43066">
    <property type="entry name" value="RHOMBOID-RELATED PROTEIN"/>
    <property type="match status" value="1"/>
</dbReference>
<feature type="transmembrane region" description="Helical" evidence="6">
    <location>
        <begin position="78"/>
        <end position="106"/>
    </location>
</feature>
<evidence type="ECO:0000256" key="4">
    <source>
        <dbReference type="ARBA" id="ARBA00022989"/>
    </source>
</evidence>
<feature type="transmembrane region" description="Helical" evidence="6">
    <location>
        <begin position="45"/>
        <end position="66"/>
    </location>
</feature>
<evidence type="ECO:0000259" key="7">
    <source>
        <dbReference type="Pfam" id="PF01694"/>
    </source>
</evidence>
<keyword evidence="4 6" id="KW-1133">Transmembrane helix</keyword>
<dbReference type="GO" id="GO:0016020">
    <property type="term" value="C:membrane"/>
    <property type="evidence" value="ECO:0007669"/>
    <property type="project" value="UniProtKB-SubCell"/>
</dbReference>
<sequence length="353" mass="39985">MGYTGFYFLTWEYMQWIMCSRKHLFGNLFDLYFFGKVIQEESGDFALWVWYILTGFMGNVMSWFILPENTISVGASGAVYGLFAISLFVKMHFVWTDMVVLLILAYDFQSRVRIELQYSVELLEINQRYRRPTGHIAHVSGAVTGVSLGCLRAMVPMLVLNLAIKKLDFPVICLVSHLLLSFEQRFSFLIVDYFSLLFLLANNEYDFIAISGIRTRTANLIPFAHQELEFPYAGSTIEVTNAKSSRVSILLFSDFLFLESSNELCGVNGRSNEVLLVSGGLIFQHLNNMLHATLVNKIEDQLDIANFPIPDSHTLDLLLVAENACGDAKMQALDDIGDDSILIVEEEVLMGRK</sequence>
<protein>
    <recommendedName>
        <fullName evidence="7">Peptidase S54 rhomboid domain-containing protein</fullName>
    </recommendedName>
</protein>
<dbReference type="PANTHER" id="PTHR43066:SF5">
    <property type="entry name" value="RHOMBOID-LIKE PROTEIN 11, CHLOROPLASTIC-RELATED"/>
    <property type="match status" value="1"/>
</dbReference>
<dbReference type="SUPFAM" id="SSF144091">
    <property type="entry name" value="Rhomboid-like"/>
    <property type="match status" value="1"/>
</dbReference>
<keyword evidence="9" id="KW-1185">Reference proteome</keyword>
<feature type="domain" description="Peptidase S54 rhomboid" evidence="7">
    <location>
        <begin position="19"/>
        <end position="151"/>
    </location>
</feature>